<evidence type="ECO:0000313" key="7">
    <source>
        <dbReference type="EMBL" id="TCU88362.1"/>
    </source>
</evidence>
<evidence type="ECO:0000256" key="4">
    <source>
        <dbReference type="ARBA" id="ARBA00022989"/>
    </source>
</evidence>
<evidence type="ECO:0000313" key="8">
    <source>
        <dbReference type="Proteomes" id="UP000295110"/>
    </source>
</evidence>
<keyword evidence="5 6" id="KW-0472">Membrane</keyword>
<comment type="subcellular location">
    <subcellularLocation>
        <location evidence="1">Cell membrane</location>
        <topology evidence="1">Multi-pass membrane protein</topology>
    </subcellularLocation>
</comment>
<protein>
    <submittedName>
        <fullName evidence="7">Threonine/homoserine/homoserine lactone efflux protein</fullName>
    </submittedName>
</protein>
<proteinExistence type="predicted"/>
<dbReference type="PANTHER" id="PTHR30086:SF20">
    <property type="entry name" value="ARGININE EXPORTER PROTEIN ARGO-RELATED"/>
    <property type="match status" value="1"/>
</dbReference>
<feature type="transmembrane region" description="Helical" evidence="6">
    <location>
        <begin position="43"/>
        <end position="67"/>
    </location>
</feature>
<organism evidence="7 8">
    <name type="scientific">Roseateles saccharophilus</name>
    <name type="common">Pseudomonas saccharophila</name>
    <dbReference type="NCBI Taxonomy" id="304"/>
    <lineage>
        <taxon>Bacteria</taxon>
        <taxon>Pseudomonadati</taxon>
        <taxon>Pseudomonadota</taxon>
        <taxon>Betaproteobacteria</taxon>
        <taxon>Burkholderiales</taxon>
        <taxon>Sphaerotilaceae</taxon>
        <taxon>Roseateles</taxon>
    </lineage>
</organism>
<feature type="transmembrane region" description="Helical" evidence="6">
    <location>
        <begin position="140"/>
        <end position="167"/>
    </location>
</feature>
<accession>A0A4R3UIF3</accession>
<evidence type="ECO:0000256" key="2">
    <source>
        <dbReference type="ARBA" id="ARBA00022475"/>
    </source>
</evidence>
<dbReference type="AlphaFoldDB" id="A0A4R3UIF3"/>
<name>A0A4R3UIF3_ROSSA</name>
<dbReference type="EMBL" id="SMBU01000040">
    <property type="protein sequence ID" value="TCU88362.1"/>
    <property type="molecule type" value="Genomic_DNA"/>
</dbReference>
<keyword evidence="3 6" id="KW-0812">Transmembrane</keyword>
<dbReference type="PANTHER" id="PTHR30086">
    <property type="entry name" value="ARGININE EXPORTER PROTEIN ARGO"/>
    <property type="match status" value="1"/>
</dbReference>
<keyword evidence="4 6" id="KW-1133">Transmembrane helix</keyword>
<evidence type="ECO:0000256" key="6">
    <source>
        <dbReference type="SAM" id="Phobius"/>
    </source>
</evidence>
<evidence type="ECO:0000256" key="1">
    <source>
        <dbReference type="ARBA" id="ARBA00004651"/>
    </source>
</evidence>
<feature type="transmembrane region" description="Helical" evidence="6">
    <location>
        <begin position="74"/>
        <end position="92"/>
    </location>
</feature>
<evidence type="ECO:0000256" key="5">
    <source>
        <dbReference type="ARBA" id="ARBA00023136"/>
    </source>
</evidence>
<sequence>MPRMNELLPFLTYCALMSGTPGPNNMMLVASGAHHGYRRTLPAILGMVCGVATLTFVMCMGLGALFIAWPALHAALKLAGTLYMLVLAWRLVGQPVAMDRPPQTLGFVQAALFQAVNPKSWLRAVTVASVFMPAGLSLPAAALLVSLAGALVGFPCISGWALFGSWIGRLLSNPGRRRAFNAIMAASLALLAVMLMR</sequence>
<feature type="transmembrane region" description="Helical" evidence="6">
    <location>
        <begin position="179"/>
        <end position="196"/>
    </location>
</feature>
<evidence type="ECO:0000256" key="3">
    <source>
        <dbReference type="ARBA" id="ARBA00022692"/>
    </source>
</evidence>
<keyword evidence="2" id="KW-1003">Cell membrane</keyword>
<dbReference type="Pfam" id="PF01810">
    <property type="entry name" value="LysE"/>
    <property type="match status" value="1"/>
</dbReference>
<reference evidence="7 8" key="1">
    <citation type="submission" date="2019-03" db="EMBL/GenBank/DDBJ databases">
        <title>Genomic Encyclopedia of Type Strains, Phase IV (KMG-IV): sequencing the most valuable type-strain genomes for metagenomic binning, comparative biology and taxonomic classification.</title>
        <authorList>
            <person name="Goeker M."/>
        </authorList>
    </citation>
    <scope>NUCLEOTIDE SEQUENCE [LARGE SCALE GENOMIC DNA]</scope>
    <source>
        <strain evidence="7 8">DSM 654</strain>
    </source>
</reference>
<gene>
    <name evidence="7" type="ORF">EV671_104033</name>
</gene>
<keyword evidence="8" id="KW-1185">Reference proteome</keyword>
<comment type="caution">
    <text evidence="7">The sequence shown here is derived from an EMBL/GenBank/DDBJ whole genome shotgun (WGS) entry which is preliminary data.</text>
</comment>
<dbReference type="GO" id="GO:0033228">
    <property type="term" value="P:cysteine export across plasma membrane"/>
    <property type="evidence" value="ECO:0007669"/>
    <property type="project" value="TreeGrafter"/>
</dbReference>
<dbReference type="InterPro" id="IPR001123">
    <property type="entry name" value="LeuE-type"/>
</dbReference>
<dbReference type="Proteomes" id="UP000295110">
    <property type="component" value="Unassembled WGS sequence"/>
</dbReference>
<dbReference type="GO" id="GO:0005886">
    <property type="term" value="C:plasma membrane"/>
    <property type="evidence" value="ECO:0007669"/>
    <property type="project" value="UniProtKB-SubCell"/>
</dbReference>
<dbReference type="GO" id="GO:0015171">
    <property type="term" value="F:amino acid transmembrane transporter activity"/>
    <property type="evidence" value="ECO:0007669"/>
    <property type="project" value="TreeGrafter"/>
</dbReference>